<keyword evidence="4" id="KW-1185">Reference proteome</keyword>
<reference evidence="3 4" key="1">
    <citation type="submission" date="2020-09" db="EMBL/GenBank/DDBJ databases">
        <authorList>
            <person name="Kim M.K."/>
        </authorList>
    </citation>
    <scope>NUCLEOTIDE SEQUENCE [LARGE SCALE GENOMIC DNA]</scope>
    <source>
        <strain evidence="3 4">BT646</strain>
    </source>
</reference>
<dbReference type="Pfam" id="PF13585">
    <property type="entry name" value="CHU_C"/>
    <property type="match status" value="1"/>
</dbReference>
<feature type="domain" description="PKD-like" evidence="2">
    <location>
        <begin position="505"/>
        <end position="564"/>
    </location>
</feature>
<name>A0ABR8JGE8_9BACT</name>
<gene>
    <name evidence="3" type="ORF">IC231_12915</name>
</gene>
<evidence type="ECO:0000259" key="2">
    <source>
        <dbReference type="Pfam" id="PF19408"/>
    </source>
</evidence>
<dbReference type="EMBL" id="JACWZZ010000002">
    <property type="protein sequence ID" value="MBD2715939.1"/>
    <property type="molecule type" value="Genomic_DNA"/>
</dbReference>
<protein>
    <submittedName>
        <fullName evidence="3">Gliding motility-associated C-terminal domain-containing protein</fullName>
    </submittedName>
</protein>
<proteinExistence type="predicted"/>
<dbReference type="Pfam" id="PF19408">
    <property type="entry name" value="PKD_6"/>
    <property type="match status" value="1"/>
</dbReference>
<dbReference type="Proteomes" id="UP000642468">
    <property type="component" value="Unassembled WGS sequence"/>
</dbReference>
<dbReference type="InterPro" id="IPR026341">
    <property type="entry name" value="T9SS_type_B"/>
</dbReference>
<evidence type="ECO:0000313" key="4">
    <source>
        <dbReference type="Proteomes" id="UP000642468"/>
    </source>
</evidence>
<dbReference type="InterPro" id="IPR045829">
    <property type="entry name" value="PKD_6"/>
</dbReference>
<feature type="signal peptide" evidence="1">
    <location>
        <begin position="1"/>
        <end position="23"/>
    </location>
</feature>
<comment type="caution">
    <text evidence="3">The sequence shown here is derived from an EMBL/GenBank/DDBJ whole genome shotgun (WGS) entry which is preliminary data.</text>
</comment>
<evidence type="ECO:0000313" key="3">
    <source>
        <dbReference type="EMBL" id="MBD2715939.1"/>
    </source>
</evidence>
<dbReference type="RefSeq" id="WP_190784889.1">
    <property type="nucleotide sequence ID" value="NZ_JACWZZ010000002.1"/>
</dbReference>
<dbReference type="NCBIfam" id="TIGR04131">
    <property type="entry name" value="Bac_Flav_CTERM"/>
    <property type="match status" value="1"/>
</dbReference>
<keyword evidence="1" id="KW-0732">Signal</keyword>
<accession>A0ABR8JGE8</accession>
<evidence type="ECO:0000256" key="1">
    <source>
        <dbReference type="SAM" id="SignalP"/>
    </source>
</evidence>
<organism evidence="3 4">
    <name type="scientific">Hymenobacter duratus</name>
    <dbReference type="NCBI Taxonomy" id="2771356"/>
    <lineage>
        <taxon>Bacteria</taxon>
        <taxon>Pseudomonadati</taxon>
        <taxon>Bacteroidota</taxon>
        <taxon>Cytophagia</taxon>
        <taxon>Cytophagales</taxon>
        <taxon>Hymenobacteraceae</taxon>
        <taxon>Hymenobacter</taxon>
    </lineage>
</organism>
<feature type="chain" id="PRO_5046304842" evidence="1">
    <location>
        <begin position="24"/>
        <end position="664"/>
    </location>
</feature>
<sequence>MPATLLRICLLTLLWLVAGLRTATATHLVGGELSYVYLDARGTTATPYRYQITARVYFNKEVGSAAPNGSATLPITVFSKEANPRQLLQVNVGRRSFSEITPALLPGCTERAPRVTLATYVTTVSLPAISQGYLATIISRNRNAGIANLAYSEGTAMALSVDMTPPMLVNSSPVFSSNAGAVICLGDTTLVVNNAYDADGDRLSYSLATPNENVVPDAPVAYAPDFSAQAPFGPTGYAAVDARSGIARYLGTQVGTFLLAIDVREFRMINGQEALLGTVRRDIQITVRNCGGGINQPPAFTAASTVRQDFVVAEGQALDFTVTATDPDAQPLTMTVSSVLLDGAGPIAATLNGQPGTGTGNAPGIVSVAGSGTVAGVFRLQADCGLARAAPYDVVVLVADQACNSKFVVAVFRITVTGVGPPTGLRGDSVLCAQALGTYTALGANFPQYRWTAQGGTVVGPATGRTVQVNWLTGGTGTVTVRGIASSGCPTDSVSRQVQVKPGPRITGAGLYCLAANTGLTYTIEGPLGAYQWSVTDGTIVSGQGTNTVLVDVVRGASAVLQVANPALTTCVTSLRISPDDACLAFFNVITPNGDGRNDVFEIQNLERHPNTQLTIFNRWGRQLYYSADYRNDYGGESTSAGMYYYLCQLADGTRYKGWFDVVR</sequence>